<proteinExistence type="predicted"/>
<dbReference type="InterPro" id="IPR036271">
    <property type="entry name" value="Tet_transcr_reg_TetR-rel_C_sf"/>
</dbReference>
<protein>
    <recommendedName>
        <fullName evidence="6">HTH tetR-type domain-containing protein</fullName>
    </recommendedName>
</protein>
<dbReference type="InterPro" id="IPR009057">
    <property type="entry name" value="Homeodomain-like_sf"/>
</dbReference>
<organism evidence="7 8">
    <name type="scientific">Actinoplanes ianthinogenes</name>
    <dbReference type="NCBI Taxonomy" id="122358"/>
    <lineage>
        <taxon>Bacteria</taxon>
        <taxon>Bacillati</taxon>
        <taxon>Actinomycetota</taxon>
        <taxon>Actinomycetes</taxon>
        <taxon>Micromonosporales</taxon>
        <taxon>Micromonosporaceae</taxon>
        <taxon>Actinoplanes</taxon>
    </lineage>
</organism>
<evidence type="ECO:0000256" key="1">
    <source>
        <dbReference type="ARBA" id="ARBA00023015"/>
    </source>
</evidence>
<keyword evidence="3" id="KW-0804">Transcription</keyword>
<dbReference type="PROSITE" id="PS50977">
    <property type="entry name" value="HTH_TETR_2"/>
    <property type="match status" value="1"/>
</dbReference>
<accession>A0ABM7LQP1</accession>
<sequence>MLYGVQRSVKRGSGMVMTEARRRPGPKRALSEDDVLDAALRLMDEDGPVAASIRKIAAELGVTPNAVYTYFADKAAIEQALVERLLGEVNAAAPATGDWRDDLEQLAVGIRARLVAHPGAVPLFLGGAMNGPQALLLGERLLTLLAAAGLDREPAARASYLIMVYVLGAIALEVADQPHAGALPPEADRIEARRAAWSLVPAGTFPRTAAATDVMAGWIGTDQYLWGLRRVLAGLTA</sequence>
<evidence type="ECO:0000256" key="2">
    <source>
        <dbReference type="ARBA" id="ARBA00023125"/>
    </source>
</evidence>
<feature type="domain" description="HTH tetR-type" evidence="6">
    <location>
        <begin position="29"/>
        <end position="89"/>
    </location>
</feature>
<evidence type="ECO:0000313" key="8">
    <source>
        <dbReference type="Proteomes" id="UP000676967"/>
    </source>
</evidence>
<evidence type="ECO:0000259" key="6">
    <source>
        <dbReference type="PROSITE" id="PS50977"/>
    </source>
</evidence>
<feature type="DNA-binding region" description="H-T-H motif" evidence="4">
    <location>
        <begin position="52"/>
        <end position="71"/>
    </location>
</feature>
<dbReference type="SUPFAM" id="SSF48498">
    <property type="entry name" value="Tetracyclin repressor-like, C-terminal domain"/>
    <property type="match status" value="1"/>
</dbReference>
<dbReference type="Pfam" id="PF02909">
    <property type="entry name" value="TetR_C_1"/>
    <property type="match status" value="1"/>
</dbReference>
<dbReference type="EMBL" id="AP023356">
    <property type="protein sequence ID" value="BCJ41556.1"/>
    <property type="molecule type" value="Genomic_DNA"/>
</dbReference>
<dbReference type="PRINTS" id="PR00455">
    <property type="entry name" value="HTHTETR"/>
</dbReference>
<dbReference type="InterPro" id="IPR050109">
    <property type="entry name" value="HTH-type_TetR-like_transc_reg"/>
</dbReference>
<dbReference type="InterPro" id="IPR004111">
    <property type="entry name" value="Repressor_TetR_C"/>
</dbReference>
<feature type="region of interest" description="Disordered" evidence="5">
    <location>
        <begin position="1"/>
        <end position="28"/>
    </location>
</feature>
<dbReference type="Pfam" id="PF00440">
    <property type="entry name" value="TetR_N"/>
    <property type="match status" value="1"/>
</dbReference>
<keyword evidence="2 4" id="KW-0238">DNA-binding</keyword>
<evidence type="ECO:0000256" key="5">
    <source>
        <dbReference type="SAM" id="MobiDB-lite"/>
    </source>
</evidence>
<dbReference type="InterPro" id="IPR001647">
    <property type="entry name" value="HTH_TetR"/>
</dbReference>
<dbReference type="PANTHER" id="PTHR30055:SF151">
    <property type="entry name" value="TRANSCRIPTIONAL REGULATORY PROTEIN"/>
    <property type="match status" value="1"/>
</dbReference>
<gene>
    <name evidence="7" type="ORF">Aiant_22130</name>
</gene>
<dbReference type="SUPFAM" id="SSF46689">
    <property type="entry name" value="Homeodomain-like"/>
    <property type="match status" value="1"/>
</dbReference>
<reference evidence="7 8" key="1">
    <citation type="submission" date="2020-08" db="EMBL/GenBank/DDBJ databases">
        <title>Whole genome shotgun sequence of Actinoplanes ianthinogenes NBRC 13996.</title>
        <authorList>
            <person name="Komaki H."/>
            <person name="Tamura T."/>
        </authorList>
    </citation>
    <scope>NUCLEOTIDE SEQUENCE [LARGE SCALE GENOMIC DNA]</scope>
    <source>
        <strain evidence="7 8">NBRC 13996</strain>
    </source>
</reference>
<name>A0ABM7LQP1_9ACTN</name>
<dbReference type="Proteomes" id="UP000676967">
    <property type="component" value="Chromosome"/>
</dbReference>
<dbReference type="PANTHER" id="PTHR30055">
    <property type="entry name" value="HTH-TYPE TRANSCRIPTIONAL REGULATOR RUTR"/>
    <property type="match status" value="1"/>
</dbReference>
<keyword evidence="1" id="KW-0805">Transcription regulation</keyword>
<evidence type="ECO:0000256" key="3">
    <source>
        <dbReference type="ARBA" id="ARBA00023163"/>
    </source>
</evidence>
<dbReference type="Gene3D" id="1.10.357.10">
    <property type="entry name" value="Tetracycline Repressor, domain 2"/>
    <property type="match status" value="1"/>
</dbReference>
<evidence type="ECO:0000313" key="7">
    <source>
        <dbReference type="EMBL" id="BCJ41556.1"/>
    </source>
</evidence>
<evidence type="ECO:0000256" key="4">
    <source>
        <dbReference type="PROSITE-ProRule" id="PRU00335"/>
    </source>
</evidence>
<keyword evidence="8" id="KW-1185">Reference proteome</keyword>